<protein>
    <submittedName>
        <fullName evidence="1">Uncharacterized protein</fullName>
    </submittedName>
</protein>
<dbReference type="PROSITE" id="PS00086">
    <property type="entry name" value="CYTOCHROME_P450"/>
    <property type="match status" value="1"/>
</dbReference>
<dbReference type="RefSeq" id="WP_091803425.1">
    <property type="nucleotide sequence ID" value="NZ_CP016353.1"/>
</dbReference>
<dbReference type="STRING" id="530584.SAMN05421630_104355"/>
<dbReference type="GO" id="GO:0005506">
    <property type="term" value="F:iron ion binding"/>
    <property type="evidence" value="ECO:0007669"/>
    <property type="project" value="InterPro"/>
</dbReference>
<reference evidence="1 2" key="1">
    <citation type="submission" date="2016-10" db="EMBL/GenBank/DDBJ databases">
        <authorList>
            <person name="de Groot N.N."/>
        </authorList>
    </citation>
    <scope>NUCLEOTIDE SEQUENCE [LARGE SCALE GENOMIC DNA]</scope>
    <source>
        <strain evidence="1 2">CGMCC 4.5506</strain>
    </source>
</reference>
<gene>
    <name evidence="1" type="ORF">SAMN05421630_104355</name>
</gene>
<evidence type="ECO:0000313" key="1">
    <source>
        <dbReference type="EMBL" id="SDC90105.1"/>
    </source>
</evidence>
<dbReference type="KEGG" id="pmad:BAY61_27915"/>
<accession>A0A222VW90</accession>
<dbReference type="EMBL" id="FMZE01000004">
    <property type="protein sequence ID" value="SDC90105.1"/>
    <property type="molecule type" value="Genomic_DNA"/>
</dbReference>
<dbReference type="Proteomes" id="UP000199494">
    <property type="component" value="Unassembled WGS sequence"/>
</dbReference>
<dbReference type="GO" id="GO:0020037">
    <property type="term" value="F:heme binding"/>
    <property type="evidence" value="ECO:0007669"/>
    <property type="project" value="InterPro"/>
</dbReference>
<dbReference type="InterPro" id="IPR017972">
    <property type="entry name" value="Cyt_P450_CS"/>
</dbReference>
<dbReference type="GO" id="GO:0004497">
    <property type="term" value="F:monooxygenase activity"/>
    <property type="evidence" value="ECO:0007669"/>
    <property type="project" value="InterPro"/>
</dbReference>
<dbReference type="AlphaFoldDB" id="A0A222VW90"/>
<dbReference type="SUPFAM" id="SSF48264">
    <property type="entry name" value="Cytochrome P450"/>
    <property type="match status" value="1"/>
</dbReference>
<evidence type="ECO:0000313" key="2">
    <source>
        <dbReference type="Proteomes" id="UP000199494"/>
    </source>
</evidence>
<sequence>MNRLVDAGFVVPPVPDGTGEGIAWLRAHVARFSSGERHRRRRGLVISALAGIDPAWLRRAAREANRTDPALPVELLADALGHRVDPADVAMVAAHYQPGTGETVDADAAVSRLVAVMGGVADERTAALIGLLVQAYAATATLIEAAMNSGSGTADALVADTLARRPPVRTTRRQGPDGVISVVDLASAGLPFGAGEHECPGARHAIAIAAGAIEGGRRP</sequence>
<organism evidence="1 2">
    <name type="scientific">Prauserella marina</name>
    <dbReference type="NCBI Taxonomy" id="530584"/>
    <lineage>
        <taxon>Bacteria</taxon>
        <taxon>Bacillati</taxon>
        <taxon>Actinomycetota</taxon>
        <taxon>Actinomycetes</taxon>
        <taxon>Pseudonocardiales</taxon>
        <taxon>Pseudonocardiaceae</taxon>
        <taxon>Prauserella</taxon>
    </lineage>
</organism>
<keyword evidence="2" id="KW-1185">Reference proteome</keyword>
<proteinExistence type="predicted"/>
<name>A0A222VW90_9PSEU</name>
<dbReference type="OrthoDB" id="5006855at2"/>
<dbReference type="GO" id="GO:0016705">
    <property type="term" value="F:oxidoreductase activity, acting on paired donors, with incorporation or reduction of molecular oxygen"/>
    <property type="evidence" value="ECO:0007669"/>
    <property type="project" value="InterPro"/>
</dbReference>
<dbReference type="InterPro" id="IPR036396">
    <property type="entry name" value="Cyt_P450_sf"/>
</dbReference>